<evidence type="ECO:0000256" key="1">
    <source>
        <dbReference type="SAM" id="MobiDB-lite"/>
    </source>
</evidence>
<feature type="region of interest" description="Disordered" evidence="1">
    <location>
        <begin position="1"/>
        <end position="20"/>
    </location>
</feature>
<organism evidence="4 5">
    <name type="scientific">Nocardioides kongjuensis</name>
    <dbReference type="NCBI Taxonomy" id="349522"/>
    <lineage>
        <taxon>Bacteria</taxon>
        <taxon>Bacillati</taxon>
        <taxon>Actinomycetota</taxon>
        <taxon>Actinomycetes</taxon>
        <taxon>Propionibacteriales</taxon>
        <taxon>Nocardioidaceae</taxon>
        <taxon>Nocardioides</taxon>
    </lineage>
</organism>
<feature type="signal peptide" evidence="3">
    <location>
        <begin position="1"/>
        <end position="46"/>
    </location>
</feature>
<keyword evidence="3" id="KW-0732">Signal</keyword>
<dbReference type="NCBIfam" id="TIGR01167">
    <property type="entry name" value="LPXTG_anchor"/>
    <property type="match status" value="1"/>
</dbReference>
<proteinExistence type="predicted"/>
<feature type="compositionally biased region" description="Basic and acidic residues" evidence="1">
    <location>
        <begin position="74"/>
        <end position="88"/>
    </location>
</feature>
<feature type="transmembrane region" description="Helical" evidence="2">
    <location>
        <begin position="645"/>
        <end position="663"/>
    </location>
</feature>
<dbReference type="RefSeq" id="WP_179729325.1">
    <property type="nucleotide sequence ID" value="NZ_BAABEF010000001.1"/>
</dbReference>
<evidence type="ECO:0000256" key="3">
    <source>
        <dbReference type="SAM" id="SignalP"/>
    </source>
</evidence>
<feature type="chain" id="PRO_5032750251" evidence="3">
    <location>
        <begin position="47"/>
        <end position="668"/>
    </location>
</feature>
<dbReference type="AlphaFoldDB" id="A0A852RIH6"/>
<protein>
    <submittedName>
        <fullName evidence="4">LPXTG-motif cell wall-anchored protein</fullName>
    </submittedName>
</protein>
<evidence type="ECO:0000313" key="5">
    <source>
        <dbReference type="Proteomes" id="UP000582231"/>
    </source>
</evidence>
<accession>A0A852RIH6</accession>
<gene>
    <name evidence="4" type="ORF">BJ958_004793</name>
</gene>
<keyword evidence="2" id="KW-1133">Transmembrane helix</keyword>
<keyword evidence="2" id="KW-0472">Membrane</keyword>
<name>A0A852RIH6_9ACTN</name>
<evidence type="ECO:0000256" key="2">
    <source>
        <dbReference type="SAM" id="Phobius"/>
    </source>
</evidence>
<feature type="compositionally biased region" description="Basic and acidic residues" evidence="1">
    <location>
        <begin position="108"/>
        <end position="122"/>
    </location>
</feature>
<comment type="caution">
    <text evidence="4">The sequence shown here is derived from an EMBL/GenBank/DDBJ whole genome shotgun (WGS) entry which is preliminary data.</text>
</comment>
<feature type="compositionally biased region" description="Low complexity" evidence="1">
    <location>
        <begin position="52"/>
        <end position="64"/>
    </location>
</feature>
<reference evidence="4 5" key="1">
    <citation type="submission" date="2020-07" db="EMBL/GenBank/DDBJ databases">
        <title>Sequencing the genomes of 1000 actinobacteria strains.</title>
        <authorList>
            <person name="Klenk H.-P."/>
        </authorList>
    </citation>
    <scope>NUCLEOTIDE SEQUENCE [LARGE SCALE GENOMIC DNA]</scope>
    <source>
        <strain evidence="4 5">DSM 19082</strain>
    </source>
</reference>
<evidence type="ECO:0000313" key="4">
    <source>
        <dbReference type="EMBL" id="NYD33247.1"/>
    </source>
</evidence>
<sequence length="668" mass="69098">MTSSLRPFRRGGDPSRAVARRRRHKIALLLPAVVVVSTVLSGPAYADDVDDPAPASPDTSQSTPTPDPAPSAEPKPEPKPEPAPDPKPDPAPGPSNDPAPADQPSASDEGKSGAGKKDEGKQLADGAPQGDEAAPAPAAVTLSPSAGTVFSAAAEEKAAAKEDDDSDNTKMVVICKYVSTPGGFSHHVIVNSVNSLKGWDGKFPSTTFADAQNSIVVRYLKNNEIPGQVPDSVCPIMLKRPVPTVVNPCGPDNAVWGELTGTGFTVTRNPDGSLVVTANAGYWFAPLSVPPTTELVFPAPDDPDPEDQDCTGTAAVVPPDPQPVDECGTGIVQWADPPNSPDYTWVRNDDGSVTFTPVPPAVFPGGVESISWPVPTAHQEACPKKVVVCKYVSTPAGFEHHIVIVSVNAVDPSGSGKTWDEVTDADFPFPFEDAQDSIAIAFADKGDQSHDFTPEDCGTKIDPPVVPQVDPCNPAGVTSNIHFGAIPDGAWTADTSVAGKITFTATGTNYFSTTGEGDDKVFVKTYVVNLGADSGEKCLIAPAIAPNDPCNPAGVTSNATWVLPAETADYSVSVVNGVIKLIGKLGKVFESGDSTYTYNLAATPVDSGVVCEVGGVEETSHPPKDAVDSEQAATGLPNTGGPAGWLMPLGVGLVLAGAGLVLARRKTV</sequence>
<dbReference type="EMBL" id="JACCBF010000001">
    <property type="protein sequence ID" value="NYD33247.1"/>
    <property type="molecule type" value="Genomic_DNA"/>
</dbReference>
<dbReference type="Proteomes" id="UP000582231">
    <property type="component" value="Unassembled WGS sequence"/>
</dbReference>
<keyword evidence="5" id="KW-1185">Reference proteome</keyword>
<feature type="region of interest" description="Disordered" evidence="1">
    <location>
        <begin position="44"/>
        <end position="138"/>
    </location>
</feature>
<keyword evidence="2" id="KW-0812">Transmembrane</keyword>